<keyword evidence="2 10" id="KW-0813">Transport</keyword>
<evidence type="ECO:0000256" key="5">
    <source>
        <dbReference type="ARBA" id="ARBA00022989"/>
    </source>
</evidence>
<keyword evidence="9 10" id="KW-0739">Sodium transport</keyword>
<dbReference type="AlphaFoldDB" id="A0A7H1MKX3"/>
<dbReference type="GO" id="GO:0015386">
    <property type="term" value="F:potassium:proton antiporter activity"/>
    <property type="evidence" value="ECO:0007669"/>
    <property type="project" value="TreeGrafter"/>
</dbReference>
<dbReference type="PANTHER" id="PTHR10110">
    <property type="entry name" value="SODIUM/HYDROGEN EXCHANGER"/>
    <property type="match status" value="1"/>
</dbReference>
<evidence type="ECO:0000313" key="12">
    <source>
        <dbReference type="EMBL" id="QNT64109.1"/>
    </source>
</evidence>
<evidence type="ECO:0000256" key="6">
    <source>
        <dbReference type="ARBA" id="ARBA00023053"/>
    </source>
</evidence>
<name>A0A7H1MKX3_9LACO</name>
<feature type="transmembrane region" description="Helical" evidence="10">
    <location>
        <begin position="83"/>
        <end position="106"/>
    </location>
</feature>
<accession>A0A7H1MKX3</accession>
<dbReference type="InterPro" id="IPR006153">
    <property type="entry name" value="Cation/H_exchanger_TM"/>
</dbReference>
<keyword evidence="8 10" id="KW-0472">Membrane</keyword>
<evidence type="ECO:0000256" key="7">
    <source>
        <dbReference type="ARBA" id="ARBA00023065"/>
    </source>
</evidence>
<dbReference type="InterPro" id="IPR004705">
    <property type="entry name" value="Cation/H_exchanger_CPA1_bac"/>
</dbReference>
<evidence type="ECO:0000256" key="4">
    <source>
        <dbReference type="ARBA" id="ARBA00022692"/>
    </source>
</evidence>
<feature type="domain" description="Cation/H+ exchanger transmembrane" evidence="11">
    <location>
        <begin position="14"/>
        <end position="410"/>
    </location>
</feature>
<evidence type="ECO:0000313" key="13">
    <source>
        <dbReference type="Proteomes" id="UP000516446"/>
    </source>
</evidence>
<feature type="transmembrane region" description="Helical" evidence="10">
    <location>
        <begin position="215"/>
        <end position="233"/>
    </location>
</feature>
<feature type="transmembrane region" description="Helical" evidence="10">
    <location>
        <begin position="182"/>
        <end position="203"/>
    </location>
</feature>
<keyword evidence="5 10" id="KW-1133">Transmembrane helix</keyword>
<evidence type="ECO:0000256" key="1">
    <source>
        <dbReference type="ARBA" id="ARBA00004651"/>
    </source>
</evidence>
<keyword evidence="4 10" id="KW-0812">Transmembrane</keyword>
<keyword evidence="7 10" id="KW-0406">Ion transport</keyword>
<dbReference type="PANTHER" id="PTHR10110:SF86">
    <property type="entry name" value="SODIUM_HYDROGEN EXCHANGER 7"/>
    <property type="match status" value="1"/>
</dbReference>
<feature type="transmembrane region" description="Helical" evidence="10">
    <location>
        <begin position="350"/>
        <end position="375"/>
    </location>
</feature>
<feature type="transmembrane region" description="Helical" evidence="10">
    <location>
        <begin position="6"/>
        <end position="24"/>
    </location>
</feature>
<dbReference type="Pfam" id="PF00999">
    <property type="entry name" value="Na_H_Exchanger"/>
    <property type="match status" value="1"/>
</dbReference>
<comment type="similarity">
    <text evidence="10">Belongs to the monovalent cation:proton antiporter 1 (CPA1) transporter (TC 2.A.36) family.</text>
</comment>
<evidence type="ECO:0000256" key="2">
    <source>
        <dbReference type="ARBA" id="ARBA00022448"/>
    </source>
</evidence>
<sequence>MELIETGVALLGIVLISNLISHLLPKLPVSLIEIALGLIVAVGFNVQINLDTSWFLLLFIAPLLYSDAWRFPKRELWALRGPIFGNAIILVILTTVLGGFLIYTFVPELSLPVSFALAAILSPTDPVAVQAIAKSVKLPSKILHLVSGESLINDASGLVAFKFALAAAVTGTFSPWQATTEFLYTALVGALIGAIIISLINLILDFIGSRGIHDVVFVVVLQLFSPFIIYLIAEHFHTSGVIAVVVGAVISNLHTKNNVNYTGELHVVGLQTWDVLGYLFNGAIFVLLGVELPVAMSDFADNTGRLALPMVFLYAVLTWLIIFGIRVIWTYGNQYWRFYRHKEESPTWKTAVISGLSGVRGAVTMAGILSVPLVLSDGHTPFPARGLMLFISATVIIISLLAAIILLPLVSRPTQKQAKKAKKVAQHMSEPRAQVYILQSAMRMLEQQYREENAALIYEIVLNYQHQIRQLQLENMNSEALNPILESEVRLRKIALEAELTPLKQLLKAHTISEFVYNNEIQRIERLENNLNYIVQKPGQVQYLQRIKYWSRMAWRAIKIWLTNEENQQIRDESDLARTASCEAAIKALEIQLETMNDRQMKREYQTAHNLIISYRNRIRKARQSTEQLEKSEQLMRLNLELAGLKAQREAIQHLFAAHFISLETDVKLRQDVNYSETALLMNETR</sequence>
<feature type="transmembrane region" description="Helical" evidence="10">
    <location>
        <begin position="306"/>
        <end position="329"/>
    </location>
</feature>
<keyword evidence="6 10" id="KW-0915">Sodium</keyword>
<comment type="caution">
    <text evidence="10">Lacks conserved residue(s) required for the propagation of feature annotation.</text>
</comment>
<feature type="transmembrane region" description="Helical" evidence="10">
    <location>
        <begin position="239"/>
        <end position="255"/>
    </location>
</feature>
<dbReference type="Proteomes" id="UP000516446">
    <property type="component" value="Chromosome"/>
</dbReference>
<dbReference type="GO" id="GO:0051453">
    <property type="term" value="P:regulation of intracellular pH"/>
    <property type="evidence" value="ECO:0007669"/>
    <property type="project" value="TreeGrafter"/>
</dbReference>
<dbReference type="NCBIfam" id="TIGR00831">
    <property type="entry name" value="a_cpa1"/>
    <property type="match status" value="1"/>
</dbReference>
<dbReference type="InterPro" id="IPR018422">
    <property type="entry name" value="Cation/H_exchanger_CPA1"/>
</dbReference>
<dbReference type="Gene3D" id="6.10.140.1330">
    <property type="match status" value="1"/>
</dbReference>
<dbReference type="EMBL" id="CP043431">
    <property type="protein sequence ID" value="QNT64109.1"/>
    <property type="molecule type" value="Genomic_DNA"/>
</dbReference>
<evidence type="ECO:0000256" key="3">
    <source>
        <dbReference type="ARBA" id="ARBA00022475"/>
    </source>
</evidence>
<feature type="transmembrane region" description="Helical" evidence="10">
    <location>
        <begin position="275"/>
        <end position="294"/>
    </location>
</feature>
<comment type="subcellular location">
    <subcellularLocation>
        <location evidence="1 10">Cell membrane</location>
        <topology evidence="1 10">Multi-pass membrane protein</topology>
    </subcellularLocation>
</comment>
<reference evidence="12 13" key="1">
    <citation type="submission" date="2019-08" db="EMBL/GenBank/DDBJ databases">
        <authorList>
            <person name="Chang H.C."/>
            <person name="Mun S.Y."/>
        </authorList>
    </citation>
    <scope>NUCLEOTIDE SEQUENCE [LARGE SCALE GENOMIC DNA]</scope>
    <source>
        <strain evidence="12 13">SK</strain>
    </source>
</reference>
<keyword evidence="10" id="KW-0050">Antiport</keyword>
<gene>
    <name evidence="12" type="ORF">FY536_01955</name>
</gene>
<comment type="function">
    <text evidence="10">Na(+)/H(+) antiporter that extrudes sodium in exchange for external protons.</text>
</comment>
<protein>
    <submittedName>
        <fullName evidence="12">Na+/H+ antiporter</fullName>
    </submittedName>
</protein>
<evidence type="ECO:0000259" key="11">
    <source>
        <dbReference type="Pfam" id="PF00999"/>
    </source>
</evidence>
<dbReference type="RefSeq" id="WP_006845833.1">
    <property type="nucleotide sequence ID" value="NZ_CP026847.1"/>
</dbReference>
<organism evidence="12 13">
    <name type="scientific">Weissella koreensis</name>
    <dbReference type="NCBI Taxonomy" id="165096"/>
    <lineage>
        <taxon>Bacteria</taxon>
        <taxon>Bacillati</taxon>
        <taxon>Bacillota</taxon>
        <taxon>Bacilli</taxon>
        <taxon>Lactobacillales</taxon>
        <taxon>Lactobacillaceae</taxon>
        <taxon>Weissella</taxon>
    </lineage>
</organism>
<evidence type="ECO:0000256" key="9">
    <source>
        <dbReference type="ARBA" id="ARBA00023201"/>
    </source>
</evidence>
<feature type="transmembrane region" description="Helical" evidence="10">
    <location>
        <begin position="387"/>
        <end position="410"/>
    </location>
</feature>
<evidence type="ECO:0000256" key="10">
    <source>
        <dbReference type="RuleBase" id="RU366002"/>
    </source>
</evidence>
<dbReference type="GO" id="GO:0098719">
    <property type="term" value="P:sodium ion import across plasma membrane"/>
    <property type="evidence" value="ECO:0007669"/>
    <property type="project" value="TreeGrafter"/>
</dbReference>
<proteinExistence type="inferred from homology"/>
<dbReference type="GO" id="GO:0005886">
    <property type="term" value="C:plasma membrane"/>
    <property type="evidence" value="ECO:0007669"/>
    <property type="project" value="UniProtKB-SubCell"/>
</dbReference>
<dbReference type="GO" id="GO:0015385">
    <property type="term" value="F:sodium:proton antiporter activity"/>
    <property type="evidence" value="ECO:0007669"/>
    <property type="project" value="InterPro"/>
</dbReference>
<keyword evidence="13" id="KW-1185">Reference proteome</keyword>
<keyword evidence="3 10" id="KW-1003">Cell membrane</keyword>
<evidence type="ECO:0000256" key="8">
    <source>
        <dbReference type="ARBA" id="ARBA00023136"/>
    </source>
</evidence>